<dbReference type="Pfam" id="PF07690">
    <property type="entry name" value="MFS_1"/>
    <property type="match status" value="2"/>
</dbReference>
<dbReference type="SUPFAM" id="SSF103473">
    <property type="entry name" value="MFS general substrate transporter"/>
    <property type="match status" value="1"/>
</dbReference>
<feature type="region of interest" description="Disordered" evidence="5">
    <location>
        <begin position="1"/>
        <end position="47"/>
    </location>
</feature>
<comment type="subcellular location">
    <subcellularLocation>
        <location evidence="1">Membrane</location>
        <topology evidence="1">Multi-pass membrane protein</topology>
    </subcellularLocation>
</comment>
<dbReference type="EMBL" id="BLJY01000003">
    <property type="protein sequence ID" value="GFF14176.1"/>
    <property type="molecule type" value="Genomic_DNA"/>
</dbReference>
<keyword evidence="3 6" id="KW-1133">Transmembrane helix</keyword>
<feature type="transmembrane region" description="Helical" evidence="6">
    <location>
        <begin position="398"/>
        <end position="421"/>
    </location>
</feature>
<feature type="transmembrane region" description="Helical" evidence="6">
    <location>
        <begin position="469"/>
        <end position="494"/>
    </location>
</feature>
<dbReference type="VEuPathDB" id="FungiDB:ATEG_00227"/>
<organism evidence="7 8">
    <name type="scientific">Aspergillus terreus</name>
    <dbReference type="NCBI Taxonomy" id="33178"/>
    <lineage>
        <taxon>Eukaryota</taxon>
        <taxon>Fungi</taxon>
        <taxon>Dikarya</taxon>
        <taxon>Ascomycota</taxon>
        <taxon>Pezizomycotina</taxon>
        <taxon>Eurotiomycetes</taxon>
        <taxon>Eurotiomycetidae</taxon>
        <taxon>Eurotiales</taxon>
        <taxon>Aspergillaceae</taxon>
        <taxon>Aspergillus</taxon>
        <taxon>Aspergillus subgen. Circumdati</taxon>
    </lineage>
</organism>
<protein>
    <submittedName>
        <fullName evidence="7">MSF drug transporter</fullName>
    </submittedName>
</protein>
<feature type="transmembrane region" description="Helical" evidence="6">
    <location>
        <begin position="143"/>
        <end position="162"/>
    </location>
</feature>
<keyword evidence="2 6" id="KW-0812">Transmembrane</keyword>
<evidence type="ECO:0000256" key="6">
    <source>
        <dbReference type="SAM" id="Phobius"/>
    </source>
</evidence>
<dbReference type="PANTHER" id="PTHR23502:SF59">
    <property type="entry name" value="MULTIDRUG TRANSPORTER, PUTATIVE (AFU_ORTHOLOGUE AFUA_1G10370)-RELATED"/>
    <property type="match status" value="1"/>
</dbReference>
<dbReference type="PROSITE" id="PS50850">
    <property type="entry name" value="MFS"/>
    <property type="match status" value="1"/>
</dbReference>
<dbReference type="PANTHER" id="PTHR23502">
    <property type="entry name" value="MAJOR FACILITATOR SUPERFAMILY"/>
    <property type="match status" value="1"/>
</dbReference>
<feature type="transmembrane region" description="Helical" evidence="6">
    <location>
        <begin position="356"/>
        <end position="378"/>
    </location>
</feature>
<feature type="transmembrane region" description="Helical" evidence="6">
    <location>
        <begin position="106"/>
        <end position="123"/>
    </location>
</feature>
<evidence type="ECO:0000256" key="3">
    <source>
        <dbReference type="ARBA" id="ARBA00022989"/>
    </source>
</evidence>
<dbReference type="Gene3D" id="1.20.1250.20">
    <property type="entry name" value="MFS general substrate transporter like domains"/>
    <property type="match status" value="1"/>
</dbReference>
<dbReference type="GO" id="GO:0022857">
    <property type="term" value="F:transmembrane transporter activity"/>
    <property type="evidence" value="ECO:0007669"/>
    <property type="project" value="InterPro"/>
</dbReference>
<dbReference type="InterPro" id="IPR011701">
    <property type="entry name" value="MFS"/>
</dbReference>
<proteinExistence type="predicted"/>
<feature type="transmembrane region" description="Helical" evidence="6">
    <location>
        <begin position="233"/>
        <end position="259"/>
    </location>
</feature>
<keyword evidence="4 6" id="KW-0472">Membrane</keyword>
<feature type="transmembrane region" description="Helical" evidence="6">
    <location>
        <begin position="442"/>
        <end position="463"/>
    </location>
</feature>
<accession>A0A5M3YT80</accession>
<comment type="caution">
    <text evidence="7">The sequence shown here is derived from an EMBL/GenBank/DDBJ whole genome shotgun (WGS) entry which is preliminary data.</text>
</comment>
<dbReference type="Proteomes" id="UP000452235">
    <property type="component" value="Unassembled WGS sequence"/>
</dbReference>
<gene>
    <name evidence="7" type="ORF">ATEIFO6365_0003022900</name>
</gene>
<sequence length="575" mass="63743">MTRDEHDVTSSRTSSDEDVISLEEQPTRDDHANGALEKQSTVASGLSRLESRAQSVISRIRSREPGQTARFTHPLSHTKTSPDVIVDFDGPDDPYRPMNWTFRKKAVTTVLYGLTTMGATWASSIFSTGTQQVSKQYHVGEEVGTLGTTLLLLGFGLGPLVWAPLSEVYGRKPAVLAPYFIAAIFSFGTATAKDIQTIMITRFFTGFFGSAPVTNTGGVLGDIWSAEERGAAIVGYAMAVVGGPVLGPIVGGAIVQSYLRWRWTEYVRNSNPPANTRHPRSSDTNFAPRTQITGIMMFFFLLMDVVFLDESYPPVLLVYKARRLRYDTGNWALHAKHEEWDVTFKELGNKYLIRPFALLATPICFLVALYASFVYGILYLSLASFPVEFQEVRGWNPVVGALPFLAYLVGILFGACVNLFNQRFYIKRFKANNNFPVPEARLPPMMLGSVLFAAGLFIFGWTGRPDIHWIGPIIGAVSMGFGFFTIFQAALNYLIDTFQKVAASAVAANTFLRSVFAGCFPLFATIMFRRLGVDWASSVLGFVAVALIPIPYLFYIFGKRIRARGKWSRASVYGY</sequence>
<dbReference type="InterPro" id="IPR020846">
    <property type="entry name" value="MFS_dom"/>
</dbReference>
<evidence type="ECO:0000256" key="4">
    <source>
        <dbReference type="ARBA" id="ARBA00023136"/>
    </source>
</evidence>
<reference evidence="7 8" key="1">
    <citation type="submission" date="2020-01" db="EMBL/GenBank/DDBJ databases">
        <title>Aspergillus terreus IFO 6365 whole genome shotgun sequence.</title>
        <authorList>
            <person name="Kanamasa S."/>
            <person name="Takahashi H."/>
        </authorList>
    </citation>
    <scope>NUCLEOTIDE SEQUENCE [LARGE SCALE GENOMIC DNA]</scope>
    <source>
        <strain evidence="7 8">IFO 6365</strain>
    </source>
</reference>
<name>A0A5M3YT80_ASPTE</name>
<dbReference type="FunFam" id="1.20.1250.20:FF:000011">
    <property type="entry name" value="MFS multidrug transporter, putative"/>
    <property type="match status" value="1"/>
</dbReference>
<dbReference type="InterPro" id="IPR036259">
    <property type="entry name" value="MFS_trans_sf"/>
</dbReference>
<feature type="transmembrane region" description="Helical" evidence="6">
    <location>
        <begin position="198"/>
        <end position="221"/>
    </location>
</feature>
<evidence type="ECO:0000256" key="5">
    <source>
        <dbReference type="SAM" id="MobiDB-lite"/>
    </source>
</evidence>
<evidence type="ECO:0000256" key="2">
    <source>
        <dbReference type="ARBA" id="ARBA00022692"/>
    </source>
</evidence>
<keyword evidence="8" id="KW-1185">Reference proteome</keyword>
<dbReference type="CDD" id="cd17323">
    <property type="entry name" value="MFS_Tpo1_MDR_like"/>
    <property type="match status" value="1"/>
</dbReference>
<dbReference type="GO" id="GO:0005886">
    <property type="term" value="C:plasma membrane"/>
    <property type="evidence" value="ECO:0007669"/>
    <property type="project" value="TreeGrafter"/>
</dbReference>
<feature type="transmembrane region" description="Helical" evidence="6">
    <location>
        <begin position="174"/>
        <end position="192"/>
    </location>
</feature>
<evidence type="ECO:0000313" key="7">
    <source>
        <dbReference type="EMBL" id="GFF14176.1"/>
    </source>
</evidence>
<feature type="transmembrane region" description="Helical" evidence="6">
    <location>
        <begin position="295"/>
        <end position="319"/>
    </location>
</feature>
<evidence type="ECO:0000256" key="1">
    <source>
        <dbReference type="ARBA" id="ARBA00004141"/>
    </source>
</evidence>
<evidence type="ECO:0000313" key="8">
    <source>
        <dbReference type="Proteomes" id="UP000452235"/>
    </source>
</evidence>
<feature type="transmembrane region" description="Helical" evidence="6">
    <location>
        <begin position="506"/>
        <end position="529"/>
    </location>
</feature>
<dbReference type="OrthoDB" id="9986881at2759"/>
<feature type="transmembrane region" description="Helical" evidence="6">
    <location>
        <begin position="535"/>
        <end position="557"/>
    </location>
</feature>
<dbReference type="AlphaFoldDB" id="A0A5M3YT80"/>